<dbReference type="EMBL" id="MU006720">
    <property type="protein sequence ID" value="KAF2626621.1"/>
    <property type="molecule type" value="Genomic_DNA"/>
</dbReference>
<comment type="caution">
    <text evidence="1">The sequence shown here is derived from an EMBL/GenBank/DDBJ whole genome shotgun (WGS) entry which is preliminary data.</text>
</comment>
<accession>A0ACB6RXH5</accession>
<sequence>MDFSRLQHLGPDFLASNVSATSLPSSFLDSFVPGYGILSQIILRLFGIDIGLVASGCVVIFGLSHAASFLNSHVYSYFDRYFTSSISIDGDDELYGEVVGWVTQQRMTRISRDLRAHTKPRNTHHDSDDDNDDDNDMSGDDGIFNYGRWASNVPPRYEPNYGLDRFVYDGRTFTLSRDRKDKKNWWGDQYDEFMTIRCIGRSTQPIKDLLLHVKQWTLKNENKTTSIYRPLPKNENSGGETRWERQSNRASRPMRTVSLGRDEKKLIVSDINEYLQPETRRWYDARGIPYRRGYLFHGPPGTGKTSLSFALAGIFGLHIYCISLSEVGLTEADLNMLFTELPRRCIVLLEDIDSAGLRRDDDPPPIEPTTPTTPGSAKTPGNEPPGPRKSLISLAGLLNVIDGVASHEGRVLIMTTNHPENLDDALTRPGRVDVRIPFSLATHTQIKDIFMRMYGTDDDAQKSSDADQTKPLSKPKTKGASSLDDDEDEDDIEDLLFEKPVTQTLDKVTLKQMAQDFADKLPEGRFSPATIQGYLLTRKREPQRALSEACKWRDEQLKAMEEKRK</sequence>
<organism evidence="1 2">
    <name type="scientific">Macroventuria anomochaeta</name>
    <dbReference type="NCBI Taxonomy" id="301207"/>
    <lineage>
        <taxon>Eukaryota</taxon>
        <taxon>Fungi</taxon>
        <taxon>Dikarya</taxon>
        <taxon>Ascomycota</taxon>
        <taxon>Pezizomycotina</taxon>
        <taxon>Dothideomycetes</taxon>
        <taxon>Pleosporomycetidae</taxon>
        <taxon>Pleosporales</taxon>
        <taxon>Pleosporineae</taxon>
        <taxon>Didymellaceae</taxon>
        <taxon>Macroventuria</taxon>
    </lineage>
</organism>
<keyword evidence="2" id="KW-1185">Reference proteome</keyword>
<proteinExistence type="predicted"/>
<keyword evidence="1" id="KW-0378">Hydrolase</keyword>
<evidence type="ECO:0000313" key="1">
    <source>
        <dbReference type="EMBL" id="KAF2626621.1"/>
    </source>
</evidence>
<name>A0ACB6RXH5_9PLEO</name>
<evidence type="ECO:0000313" key="2">
    <source>
        <dbReference type="Proteomes" id="UP000799754"/>
    </source>
</evidence>
<protein>
    <submittedName>
        <fullName evidence="1">P-loop containing nucleoside triphosphate hydrolase protein</fullName>
    </submittedName>
</protein>
<reference evidence="1" key="1">
    <citation type="journal article" date="2020" name="Stud. Mycol.">
        <title>101 Dothideomycetes genomes: a test case for predicting lifestyles and emergence of pathogens.</title>
        <authorList>
            <person name="Haridas S."/>
            <person name="Albert R."/>
            <person name="Binder M."/>
            <person name="Bloem J."/>
            <person name="Labutti K."/>
            <person name="Salamov A."/>
            <person name="Andreopoulos B."/>
            <person name="Baker S."/>
            <person name="Barry K."/>
            <person name="Bills G."/>
            <person name="Bluhm B."/>
            <person name="Cannon C."/>
            <person name="Castanera R."/>
            <person name="Culley D."/>
            <person name="Daum C."/>
            <person name="Ezra D."/>
            <person name="Gonzalez J."/>
            <person name="Henrissat B."/>
            <person name="Kuo A."/>
            <person name="Liang C."/>
            <person name="Lipzen A."/>
            <person name="Lutzoni F."/>
            <person name="Magnuson J."/>
            <person name="Mondo S."/>
            <person name="Nolan M."/>
            <person name="Ohm R."/>
            <person name="Pangilinan J."/>
            <person name="Park H.-J."/>
            <person name="Ramirez L."/>
            <person name="Alfaro M."/>
            <person name="Sun H."/>
            <person name="Tritt A."/>
            <person name="Yoshinaga Y."/>
            <person name="Zwiers L.-H."/>
            <person name="Turgeon B."/>
            <person name="Goodwin S."/>
            <person name="Spatafora J."/>
            <person name="Crous P."/>
            <person name="Grigoriev I."/>
        </authorList>
    </citation>
    <scope>NUCLEOTIDE SEQUENCE</scope>
    <source>
        <strain evidence="1">CBS 525.71</strain>
    </source>
</reference>
<dbReference type="Proteomes" id="UP000799754">
    <property type="component" value="Unassembled WGS sequence"/>
</dbReference>
<gene>
    <name evidence="1" type="ORF">BU25DRAFT_411592</name>
</gene>